<evidence type="ECO:0008006" key="4">
    <source>
        <dbReference type="Google" id="ProtNLM"/>
    </source>
</evidence>
<feature type="compositionally biased region" description="Pro residues" evidence="1">
    <location>
        <begin position="177"/>
        <end position="193"/>
    </location>
</feature>
<feature type="compositionally biased region" description="Pro residues" evidence="1">
    <location>
        <begin position="42"/>
        <end position="54"/>
    </location>
</feature>
<proteinExistence type="predicted"/>
<keyword evidence="3" id="KW-1185">Reference proteome</keyword>
<protein>
    <recommendedName>
        <fullName evidence="4">Altered inheritance of mitochondria protein 24, mitochondrial</fullName>
    </recommendedName>
</protein>
<organism evidence="2 3">
    <name type="scientific">Necator americanus</name>
    <name type="common">Human hookworm</name>
    <dbReference type="NCBI Taxonomy" id="51031"/>
    <lineage>
        <taxon>Eukaryota</taxon>
        <taxon>Metazoa</taxon>
        <taxon>Ecdysozoa</taxon>
        <taxon>Nematoda</taxon>
        <taxon>Chromadorea</taxon>
        <taxon>Rhabditida</taxon>
        <taxon>Rhabditina</taxon>
        <taxon>Rhabditomorpha</taxon>
        <taxon>Strongyloidea</taxon>
        <taxon>Ancylostomatidae</taxon>
        <taxon>Bunostominae</taxon>
        <taxon>Necator</taxon>
    </lineage>
</organism>
<feature type="compositionally biased region" description="Acidic residues" evidence="1">
    <location>
        <begin position="259"/>
        <end position="281"/>
    </location>
</feature>
<feature type="region of interest" description="Disordered" evidence="1">
    <location>
        <begin position="1"/>
        <end position="66"/>
    </location>
</feature>
<name>A0ABR1EA29_NECAM</name>
<feature type="region of interest" description="Disordered" evidence="1">
    <location>
        <begin position="247"/>
        <end position="285"/>
    </location>
</feature>
<evidence type="ECO:0000313" key="3">
    <source>
        <dbReference type="Proteomes" id="UP001303046"/>
    </source>
</evidence>
<gene>
    <name evidence="2" type="primary">Necator_chrX.g21405</name>
    <name evidence="2" type="ORF">RB195_021244</name>
</gene>
<accession>A0ABR1EA29</accession>
<evidence type="ECO:0000256" key="1">
    <source>
        <dbReference type="SAM" id="MobiDB-lite"/>
    </source>
</evidence>
<sequence>MSTFDQISEIGGSGDHAAPYPPRPLASVSAPPLSSLSLSPPSELPLPSPRPSTTPPVLQTRKPGLMGPVPPLLPRVVPPLPYGIPLPAPHLLPVLHPHLVPRPSYAMPPPMIPRAPIMPPPPPRPLVPPLLPLLPPPPHFLSPPTFCLPVLPPNMRRLPSQFGTSPPPRIGTLPSPQLAPSPPTSMSPAPQLPPSFVNNLRPANPNSMEPMSWNVNPNSREFGSHSAMWSSAALARPVWAQQPSQMNIPNDQQVREQNPEDDDYPDDESDSDIESELEPGEDAAPIPVSFFPNEVRSYPSLQANFKGSYFIMLANTVTIEMSVDRCMRLTFGKVSVFISGDGTTTSIAHKNMYMVQNGPHLAAKFTVSSVTDQHVMITEGGVLITASNLDNAFLVSDRLGVCFIPLNSLDFTLGQLNGQICKKYFEEFATVGVQYYDQVEEIVGAARYYKKRPWKSNIYVQGVFVRYVDHGEVVYRYTPYSVHYNRRSGCLSLKTPRIEVSIKEGSKVEIKFGTRRVHVSNMGIVVSDNARSASLDLFGRLVSV</sequence>
<dbReference type="Proteomes" id="UP001303046">
    <property type="component" value="Unassembled WGS sequence"/>
</dbReference>
<feature type="region of interest" description="Disordered" evidence="1">
    <location>
        <begin position="159"/>
        <end position="214"/>
    </location>
</feature>
<evidence type="ECO:0000313" key="2">
    <source>
        <dbReference type="EMBL" id="KAK6759544.1"/>
    </source>
</evidence>
<comment type="caution">
    <text evidence="2">The sequence shown here is derived from an EMBL/GenBank/DDBJ whole genome shotgun (WGS) entry which is preliminary data.</text>
</comment>
<feature type="compositionally biased region" description="Low complexity" evidence="1">
    <location>
        <begin position="25"/>
        <end position="41"/>
    </location>
</feature>
<dbReference type="PANTHER" id="PTHR39075">
    <property type="entry name" value="FI19908P1"/>
    <property type="match status" value="1"/>
</dbReference>
<dbReference type="PANTHER" id="PTHR39075:SF1">
    <property type="entry name" value="FI19908P1"/>
    <property type="match status" value="1"/>
</dbReference>
<feature type="compositionally biased region" description="Polar residues" evidence="1">
    <location>
        <begin position="204"/>
        <end position="214"/>
    </location>
</feature>
<dbReference type="EMBL" id="JAVFWL010000006">
    <property type="protein sequence ID" value="KAK6759544.1"/>
    <property type="molecule type" value="Genomic_DNA"/>
</dbReference>
<reference evidence="2 3" key="1">
    <citation type="submission" date="2023-08" db="EMBL/GenBank/DDBJ databases">
        <title>A Necator americanus chromosomal reference genome.</title>
        <authorList>
            <person name="Ilik V."/>
            <person name="Petrzelkova K.J."/>
            <person name="Pardy F."/>
            <person name="Fuh T."/>
            <person name="Niatou-Singa F.S."/>
            <person name="Gouil Q."/>
            <person name="Baker L."/>
            <person name="Ritchie M.E."/>
            <person name="Jex A.R."/>
            <person name="Gazzola D."/>
            <person name="Li H."/>
            <person name="Toshio Fujiwara R."/>
            <person name="Zhan B."/>
            <person name="Aroian R.V."/>
            <person name="Pafco B."/>
            <person name="Schwarz E.M."/>
        </authorList>
    </citation>
    <scope>NUCLEOTIDE SEQUENCE [LARGE SCALE GENOMIC DNA]</scope>
    <source>
        <strain evidence="2 3">Aroian</strain>
        <tissue evidence="2">Whole animal</tissue>
    </source>
</reference>